<dbReference type="SUPFAM" id="SSF57997">
    <property type="entry name" value="Tropomyosin"/>
    <property type="match status" value="1"/>
</dbReference>
<dbReference type="EMBL" id="JAADYS010001374">
    <property type="protein sequence ID" value="KAF4463359.1"/>
    <property type="molecule type" value="Genomic_DNA"/>
</dbReference>
<evidence type="ECO:0000256" key="1">
    <source>
        <dbReference type="SAM" id="Coils"/>
    </source>
</evidence>
<proteinExistence type="predicted"/>
<gene>
    <name evidence="2" type="ORF">FALBO_9819</name>
</gene>
<organism evidence="2 3">
    <name type="scientific">Fusarium albosuccineum</name>
    <dbReference type="NCBI Taxonomy" id="1237068"/>
    <lineage>
        <taxon>Eukaryota</taxon>
        <taxon>Fungi</taxon>
        <taxon>Dikarya</taxon>
        <taxon>Ascomycota</taxon>
        <taxon>Pezizomycotina</taxon>
        <taxon>Sordariomycetes</taxon>
        <taxon>Hypocreomycetidae</taxon>
        <taxon>Hypocreales</taxon>
        <taxon>Nectriaceae</taxon>
        <taxon>Fusarium</taxon>
        <taxon>Fusarium decemcellulare species complex</taxon>
    </lineage>
</organism>
<reference evidence="2 3" key="1">
    <citation type="submission" date="2020-01" db="EMBL/GenBank/DDBJ databases">
        <title>Identification and distribution of gene clusters putatively required for synthesis of sphingolipid metabolism inhibitors in phylogenetically diverse species of the filamentous fungus Fusarium.</title>
        <authorList>
            <person name="Kim H.-S."/>
            <person name="Busman M."/>
            <person name="Brown D.W."/>
            <person name="Divon H."/>
            <person name="Uhlig S."/>
            <person name="Proctor R.H."/>
        </authorList>
    </citation>
    <scope>NUCLEOTIDE SEQUENCE [LARGE SCALE GENOMIC DNA]</scope>
    <source>
        <strain evidence="2 3">NRRL 20459</strain>
    </source>
</reference>
<dbReference type="Gene3D" id="1.20.5.170">
    <property type="match status" value="2"/>
</dbReference>
<dbReference type="OrthoDB" id="5102328at2759"/>
<dbReference type="AlphaFoldDB" id="A0A8H4L933"/>
<dbReference type="Proteomes" id="UP000554235">
    <property type="component" value="Unassembled WGS sequence"/>
</dbReference>
<keyword evidence="1" id="KW-0175">Coiled coil</keyword>
<evidence type="ECO:0000313" key="2">
    <source>
        <dbReference type="EMBL" id="KAF4463359.1"/>
    </source>
</evidence>
<comment type="caution">
    <text evidence="2">The sequence shown here is derived from an EMBL/GenBank/DDBJ whole genome shotgun (WGS) entry which is preliminary data.</text>
</comment>
<feature type="coiled-coil region" evidence="1">
    <location>
        <begin position="61"/>
        <end position="116"/>
    </location>
</feature>
<accession>A0A8H4L933</accession>
<sequence length="239" mass="26781">MADAYRGPDLGLVAHGLRFISDEIELCQALPAFDHGTRILDAIQGLRSDFNEKTDALTVKVDTLTTKVDGLENRMGSLENKVTRLDNRVENLEKKVEGLENKVERLDNRVGSLEGKVERIETGQANLSAEFGQLRQQVDGLGRKMLISQKNVTIRLTNSTATRDESVLYPLRNMETGQEMRPFPQTIGHLNHWPGRSIDHLLSELDEATDGDLAEKRTRILLAVGVTTRNLVENRRIGQ</sequence>
<name>A0A8H4L933_9HYPO</name>
<protein>
    <submittedName>
        <fullName evidence="2">Uncharacterized protein</fullName>
    </submittedName>
</protein>
<evidence type="ECO:0000313" key="3">
    <source>
        <dbReference type="Proteomes" id="UP000554235"/>
    </source>
</evidence>
<keyword evidence="3" id="KW-1185">Reference proteome</keyword>